<keyword evidence="3" id="KW-1133">Transmembrane helix</keyword>
<accession>A0A9D7E255</accession>
<feature type="transmembrane region" description="Helical" evidence="3">
    <location>
        <begin position="21"/>
        <end position="43"/>
    </location>
</feature>
<keyword evidence="1" id="KW-0175">Coiled coil</keyword>
<organism evidence="4 5">
    <name type="scientific">Candidatus Methylophosphatis roskildensis</name>
    <dbReference type="NCBI Taxonomy" id="2899263"/>
    <lineage>
        <taxon>Bacteria</taxon>
        <taxon>Pseudomonadati</taxon>
        <taxon>Pseudomonadota</taxon>
        <taxon>Betaproteobacteria</taxon>
        <taxon>Nitrosomonadales</taxon>
        <taxon>Sterolibacteriaceae</taxon>
        <taxon>Candidatus Methylophosphatis</taxon>
    </lineage>
</organism>
<name>A0A9D7E255_9PROT</name>
<proteinExistence type="predicted"/>
<dbReference type="EMBL" id="JADJEV010000002">
    <property type="protein sequence ID" value="MBK6972456.1"/>
    <property type="molecule type" value="Genomic_DNA"/>
</dbReference>
<feature type="region of interest" description="Disordered" evidence="2">
    <location>
        <begin position="182"/>
        <end position="201"/>
    </location>
</feature>
<evidence type="ECO:0000313" key="4">
    <source>
        <dbReference type="EMBL" id="MBK6972456.1"/>
    </source>
</evidence>
<sequence>MIRVNLLPHREEKRRARRQQFYALAGLVLVLGAVIAIAVHTIISGYISTQEAKNAFLKTEIAKLDKEIDEIKRLKEQTDALLARKRVIESLQSNRAETVLFFNELAKQVPEGVYVRAVKQSGLKINIAGFAQSNARVSTLMRNLDASPLLEKPNLVEIKSAMQGTRRLSDFNLNVTITRAAPDDGKALPKGNSAPAGGKKS</sequence>
<dbReference type="InterPro" id="IPR007813">
    <property type="entry name" value="PilN"/>
</dbReference>
<evidence type="ECO:0000256" key="2">
    <source>
        <dbReference type="SAM" id="MobiDB-lite"/>
    </source>
</evidence>
<dbReference type="Proteomes" id="UP000807785">
    <property type="component" value="Unassembled WGS sequence"/>
</dbReference>
<protein>
    <submittedName>
        <fullName evidence="4">PilN domain-containing protein</fullName>
    </submittedName>
</protein>
<dbReference type="GO" id="GO:0043107">
    <property type="term" value="P:type IV pilus-dependent motility"/>
    <property type="evidence" value="ECO:0007669"/>
    <property type="project" value="TreeGrafter"/>
</dbReference>
<keyword evidence="3" id="KW-0472">Membrane</keyword>
<dbReference type="GO" id="GO:0043683">
    <property type="term" value="P:type IV pilus assembly"/>
    <property type="evidence" value="ECO:0007669"/>
    <property type="project" value="TreeGrafter"/>
</dbReference>
<dbReference type="InterPro" id="IPR052534">
    <property type="entry name" value="Extracell_DNA_Util/SecSys_Comp"/>
</dbReference>
<evidence type="ECO:0000256" key="1">
    <source>
        <dbReference type="SAM" id="Coils"/>
    </source>
</evidence>
<evidence type="ECO:0000313" key="5">
    <source>
        <dbReference type="Proteomes" id="UP000807785"/>
    </source>
</evidence>
<comment type="caution">
    <text evidence="4">The sequence shown here is derived from an EMBL/GenBank/DDBJ whole genome shotgun (WGS) entry which is preliminary data.</text>
</comment>
<gene>
    <name evidence="4" type="ORF">IPH26_05690</name>
</gene>
<dbReference type="PANTHER" id="PTHR40278:SF2">
    <property type="entry name" value="TYPE IV PILUS INNER MEMBRANE COMPONENT PILN"/>
    <property type="match status" value="1"/>
</dbReference>
<reference evidence="4" key="1">
    <citation type="submission" date="2020-10" db="EMBL/GenBank/DDBJ databases">
        <title>Connecting structure to function with the recovery of over 1000 high-quality activated sludge metagenome-assembled genomes encoding full-length rRNA genes using long-read sequencing.</title>
        <authorList>
            <person name="Singleton C.M."/>
            <person name="Petriglieri F."/>
            <person name="Kristensen J.M."/>
            <person name="Kirkegaard R.H."/>
            <person name="Michaelsen T.Y."/>
            <person name="Andersen M.H."/>
            <person name="Karst S.M."/>
            <person name="Dueholm M.S."/>
            <person name="Nielsen P.H."/>
            <person name="Albertsen M."/>
        </authorList>
    </citation>
    <scope>NUCLEOTIDE SEQUENCE</scope>
    <source>
        <strain evidence="4">Bjer_18-Q3-R1-45_BAT3C.347</strain>
    </source>
</reference>
<dbReference type="AlphaFoldDB" id="A0A9D7E255"/>
<dbReference type="Pfam" id="PF05137">
    <property type="entry name" value="PilN"/>
    <property type="match status" value="1"/>
</dbReference>
<feature type="coiled-coil region" evidence="1">
    <location>
        <begin position="47"/>
        <end position="84"/>
    </location>
</feature>
<dbReference type="PANTHER" id="PTHR40278">
    <property type="entry name" value="DNA UTILIZATION PROTEIN HOFN"/>
    <property type="match status" value="1"/>
</dbReference>
<evidence type="ECO:0000256" key="3">
    <source>
        <dbReference type="SAM" id="Phobius"/>
    </source>
</evidence>
<keyword evidence="3" id="KW-0812">Transmembrane</keyword>